<feature type="signal peptide" evidence="3">
    <location>
        <begin position="1"/>
        <end position="17"/>
    </location>
</feature>
<dbReference type="EMBL" id="BRYA01000266">
    <property type="protein sequence ID" value="GMI45813.1"/>
    <property type="molecule type" value="Genomic_DNA"/>
</dbReference>
<dbReference type="AlphaFoldDB" id="A0A9W7GKR0"/>
<feature type="chain" id="PRO_5040951796" evidence="3">
    <location>
        <begin position="18"/>
        <end position="511"/>
    </location>
</feature>
<keyword evidence="5" id="KW-1185">Reference proteome</keyword>
<comment type="caution">
    <text evidence="4">The sequence shown here is derived from an EMBL/GenBank/DDBJ whole genome shotgun (WGS) entry which is preliminary data.</text>
</comment>
<dbReference type="Proteomes" id="UP001165065">
    <property type="component" value="Unassembled WGS sequence"/>
</dbReference>
<reference evidence="5" key="1">
    <citation type="journal article" date="2023" name="Commun. Biol.">
        <title>Genome analysis of Parmales, the sister group of diatoms, reveals the evolutionary specialization of diatoms from phago-mixotrophs to photoautotrophs.</title>
        <authorList>
            <person name="Ban H."/>
            <person name="Sato S."/>
            <person name="Yoshikawa S."/>
            <person name="Yamada K."/>
            <person name="Nakamura Y."/>
            <person name="Ichinomiya M."/>
            <person name="Sato N."/>
            <person name="Blanc-Mathieu R."/>
            <person name="Endo H."/>
            <person name="Kuwata A."/>
            <person name="Ogata H."/>
        </authorList>
    </citation>
    <scope>NUCLEOTIDE SEQUENCE [LARGE SCALE GENOMIC DNA]</scope>
</reference>
<feature type="region of interest" description="Disordered" evidence="2">
    <location>
        <begin position="120"/>
        <end position="141"/>
    </location>
</feature>
<keyword evidence="3" id="KW-0732">Signal</keyword>
<evidence type="ECO:0000313" key="5">
    <source>
        <dbReference type="Proteomes" id="UP001165065"/>
    </source>
</evidence>
<sequence>MVLALRCLIFLPLLVSSFHFSVPRRSRSALLSQPNPWEDLDKFIETKKGGPGNAEELRKLAIEKLEEAEEDIKRERKELKEAIEDERRKADSAREDRTMSMSLDLDDRIDSLIGGFMDEVGGGTTSTGGSQAKGEEGTATNADGVEVDVPRLPTSIMYIPIDDSVPQPYPSSGSQASSPNPTTVVIGTSSKTLNPKAAKAFLKAKKDNFNLKTIEKVIVLSNLGTERTGKFPWNLQNGLGGSLTKNGEGEQVLVEHFRKACKGNVPPVGTFIIKTGEGDVDDEAKSGGVLGGEAEDGASLLLGDAGKGGCDGKTLGMIVENIAEEREGDLGNVTMSVFGWNAEGGEEAEVKMLLEKLEGPEVSRIVIDVKDGGEAERRALILLSDVVAGMQRGGKTVTKVELDDRVGDRQVGVKFKESGAGWADKKGGGDKDDWGEKKEEEPAVVGGRGLRQGGVLCKVDGSSYLKKLIVSFSRYNYPKPWEKKDVPVKLMTEEAVIRELRRAVEEVGKIH</sequence>
<evidence type="ECO:0000256" key="2">
    <source>
        <dbReference type="SAM" id="MobiDB-lite"/>
    </source>
</evidence>
<accession>A0A9W7GKR0</accession>
<feature type="region of interest" description="Disordered" evidence="2">
    <location>
        <begin position="164"/>
        <end position="189"/>
    </location>
</feature>
<feature type="region of interest" description="Disordered" evidence="2">
    <location>
        <begin position="419"/>
        <end position="443"/>
    </location>
</feature>
<name>A0A9W7GKR0_9STRA</name>
<keyword evidence="1" id="KW-0175">Coiled coil</keyword>
<organism evidence="4 5">
    <name type="scientific">Triparma columacea</name>
    <dbReference type="NCBI Taxonomy" id="722753"/>
    <lineage>
        <taxon>Eukaryota</taxon>
        <taxon>Sar</taxon>
        <taxon>Stramenopiles</taxon>
        <taxon>Ochrophyta</taxon>
        <taxon>Bolidophyceae</taxon>
        <taxon>Parmales</taxon>
        <taxon>Triparmaceae</taxon>
        <taxon>Triparma</taxon>
    </lineage>
</organism>
<evidence type="ECO:0000256" key="1">
    <source>
        <dbReference type="SAM" id="Coils"/>
    </source>
</evidence>
<gene>
    <name evidence="4" type="ORF">TrCOL_g4058</name>
</gene>
<dbReference type="OrthoDB" id="41001at2759"/>
<feature type="compositionally biased region" description="Polar residues" evidence="2">
    <location>
        <begin position="170"/>
        <end position="189"/>
    </location>
</feature>
<evidence type="ECO:0000313" key="4">
    <source>
        <dbReference type="EMBL" id="GMI45813.1"/>
    </source>
</evidence>
<feature type="compositionally biased region" description="Basic and acidic residues" evidence="2">
    <location>
        <begin position="423"/>
        <end position="441"/>
    </location>
</feature>
<proteinExistence type="predicted"/>
<feature type="coiled-coil region" evidence="1">
    <location>
        <begin position="58"/>
        <end position="96"/>
    </location>
</feature>
<protein>
    <submittedName>
        <fullName evidence="4">Uncharacterized protein</fullName>
    </submittedName>
</protein>
<evidence type="ECO:0000256" key="3">
    <source>
        <dbReference type="SAM" id="SignalP"/>
    </source>
</evidence>